<dbReference type="RefSeq" id="WP_183373526.1">
    <property type="nucleotide sequence ID" value="NZ_CBCSFZ010000024.1"/>
</dbReference>
<dbReference type="EMBL" id="JACHWP010000001">
    <property type="protein sequence ID" value="MBB3021849.1"/>
    <property type="molecule type" value="Genomic_DNA"/>
</dbReference>
<organism evidence="2 3">
    <name type="scientific">Helcobacillus massiliensis</name>
    <dbReference type="NCBI Taxonomy" id="521392"/>
    <lineage>
        <taxon>Bacteria</taxon>
        <taxon>Bacillati</taxon>
        <taxon>Actinomycetota</taxon>
        <taxon>Actinomycetes</taxon>
        <taxon>Micrococcales</taxon>
        <taxon>Dermabacteraceae</taxon>
        <taxon>Helcobacillus</taxon>
    </lineage>
</organism>
<dbReference type="AlphaFoldDB" id="A0A839QSN9"/>
<evidence type="ECO:0000313" key="2">
    <source>
        <dbReference type="EMBL" id="MBB3021849.1"/>
    </source>
</evidence>
<protein>
    <submittedName>
        <fullName evidence="2">Uncharacterized protein</fullName>
    </submittedName>
</protein>
<sequence length="309" mass="33475">MQEPARFWARAGERVDSPTGPVHLAQWGHSPTSEDAARAHARERLARLAERVRIHGLPRRQDEGQGGSLSAGGAALRTDEGSYYDAQPAREEVLQELRDSADALLAVITRNRYGSLILTTDTIAFVDIDLPPAPPAKQPLFGRGAWRQKQEEHRAERKRRVDLIASWALRHPVCSVITYETAAGLRVAISGLDAAADSAQMQQVMQDLEADPLYARLCARHATYRARLTAKPWRCGVTALSDTADYPTTSAAEQSAREEWISGYDAARAGTRAVQRLDASGPAVSGAAAVVLDLHDRLSGAADGASRLA</sequence>
<reference evidence="2 3" key="1">
    <citation type="submission" date="2020-08" db="EMBL/GenBank/DDBJ databases">
        <title>Sequencing the genomes of 1000 actinobacteria strains.</title>
        <authorList>
            <person name="Klenk H.-P."/>
        </authorList>
    </citation>
    <scope>NUCLEOTIDE SEQUENCE [LARGE SCALE GENOMIC DNA]</scope>
    <source>
        <strain evidence="2 3">DSM 23040</strain>
    </source>
</reference>
<name>A0A839QSN9_9MICO</name>
<dbReference type="Proteomes" id="UP000568050">
    <property type="component" value="Unassembled WGS sequence"/>
</dbReference>
<evidence type="ECO:0000256" key="1">
    <source>
        <dbReference type="SAM" id="MobiDB-lite"/>
    </source>
</evidence>
<comment type="caution">
    <text evidence="2">The sequence shown here is derived from an EMBL/GenBank/DDBJ whole genome shotgun (WGS) entry which is preliminary data.</text>
</comment>
<evidence type="ECO:0000313" key="3">
    <source>
        <dbReference type="Proteomes" id="UP000568050"/>
    </source>
</evidence>
<accession>A0A839QSN9</accession>
<proteinExistence type="predicted"/>
<gene>
    <name evidence="2" type="ORF">FHX50_000097</name>
</gene>
<feature type="region of interest" description="Disordered" evidence="1">
    <location>
        <begin position="56"/>
        <end position="76"/>
    </location>
</feature>
<keyword evidence="3" id="KW-1185">Reference proteome</keyword>
<feature type="region of interest" description="Disordered" evidence="1">
    <location>
        <begin position="1"/>
        <end position="38"/>
    </location>
</feature>